<protein>
    <submittedName>
        <fullName evidence="1">Uncharacterized protein</fullName>
    </submittedName>
</protein>
<evidence type="ECO:0000313" key="1">
    <source>
        <dbReference type="EMBL" id="MBA0702671.1"/>
    </source>
</evidence>
<organism evidence="1 2">
    <name type="scientific">Gossypium aridum</name>
    <name type="common">American cotton</name>
    <name type="synonym">Erioxylum aridum</name>
    <dbReference type="NCBI Taxonomy" id="34290"/>
    <lineage>
        <taxon>Eukaryota</taxon>
        <taxon>Viridiplantae</taxon>
        <taxon>Streptophyta</taxon>
        <taxon>Embryophyta</taxon>
        <taxon>Tracheophyta</taxon>
        <taxon>Spermatophyta</taxon>
        <taxon>Magnoliopsida</taxon>
        <taxon>eudicotyledons</taxon>
        <taxon>Gunneridae</taxon>
        <taxon>Pentapetalae</taxon>
        <taxon>rosids</taxon>
        <taxon>malvids</taxon>
        <taxon>Malvales</taxon>
        <taxon>Malvaceae</taxon>
        <taxon>Malvoideae</taxon>
        <taxon>Gossypium</taxon>
    </lineage>
</organism>
<accession>A0A7J8YSW9</accession>
<evidence type="ECO:0000313" key="2">
    <source>
        <dbReference type="Proteomes" id="UP000593577"/>
    </source>
</evidence>
<sequence>MLLRILLFIYYKPKLMNFTGNYGAYNYLQKLQSLFGEFPGILFLILLISGIGKSFQTTDVPAAAPGQKTAFMSSVNVL</sequence>
<dbReference type="Proteomes" id="UP000593577">
    <property type="component" value="Unassembled WGS sequence"/>
</dbReference>
<comment type="caution">
    <text evidence="1">The sequence shown here is derived from an EMBL/GenBank/DDBJ whole genome shotgun (WGS) entry which is preliminary data.</text>
</comment>
<gene>
    <name evidence="1" type="ORF">Goari_022226</name>
</gene>
<keyword evidence="2" id="KW-1185">Reference proteome</keyword>
<proteinExistence type="predicted"/>
<dbReference type="EMBL" id="JABFAA010353022">
    <property type="protein sequence ID" value="MBA0702671.1"/>
    <property type="molecule type" value="Genomic_DNA"/>
</dbReference>
<dbReference type="AlphaFoldDB" id="A0A7J8YSW9"/>
<reference evidence="1 2" key="1">
    <citation type="journal article" date="2019" name="Genome Biol. Evol.">
        <title>Insights into the evolution of the New World diploid cottons (Gossypium, subgenus Houzingenia) based on genome sequencing.</title>
        <authorList>
            <person name="Grover C.E."/>
            <person name="Arick M.A. 2nd"/>
            <person name="Thrash A."/>
            <person name="Conover J.L."/>
            <person name="Sanders W.S."/>
            <person name="Peterson D.G."/>
            <person name="Frelichowski J.E."/>
            <person name="Scheffler J.A."/>
            <person name="Scheffler B.E."/>
            <person name="Wendel J.F."/>
        </authorList>
    </citation>
    <scope>NUCLEOTIDE SEQUENCE [LARGE SCALE GENOMIC DNA]</scope>
    <source>
        <strain evidence="1">185</strain>
        <tissue evidence="1">Leaf</tissue>
    </source>
</reference>
<name>A0A7J8YSW9_GOSAI</name>